<dbReference type="AlphaFoldDB" id="A0A0B6WW76"/>
<evidence type="ECO:0000256" key="1">
    <source>
        <dbReference type="ARBA" id="ARBA00003640"/>
    </source>
</evidence>
<dbReference type="EMBL" id="CBXV010000005">
    <property type="protein sequence ID" value="CDM65518.1"/>
    <property type="molecule type" value="Genomic_DNA"/>
</dbReference>
<keyword evidence="8" id="KW-1185">Reference proteome</keyword>
<reference evidence="7 8" key="1">
    <citation type="submission" date="2013-12" db="EMBL/GenBank/DDBJ databases">
        <authorList>
            <person name="Stott M."/>
        </authorList>
    </citation>
    <scope>NUCLEOTIDE SEQUENCE [LARGE SCALE GENOMIC DNA]</scope>
    <source>
        <strain evidence="7 8">K22</strain>
    </source>
</reference>
<protein>
    <recommendedName>
        <fullName evidence="3">CRISPR system Cms protein Csm2</fullName>
    </recommendedName>
    <alternativeName>
        <fullName evidence="6">CRISPR type III A-associated protein Csm2</fullName>
    </alternativeName>
</protein>
<dbReference type="Proteomes" id="UP000031518">
    <property type="component" value="Unassembled WGS sequence"/>
</dbReference>
<dbReference type="NCBIfam" id="TIGR01870">
    <property type="entry name" value="cas_TM1810_Csm2"/>
    <property type="match status" value="1"/>
</dbReference>
<name>A0A0B6WW76_9BACT</name>
<keyword evidence="5" id="KW-0051">Antiviral defense</keyword>
<organism evidence="7 8">
    <name type="scientific">Pyrinomonas methylaliphatogenes</name>
    <dbReference type="NCBI Taxonomy" id="454194"/>
    <lineage>
        <taxon>Bacteria</taxon>
        <taxon>Pseudomonadati</taxon>
        <taxon>Acidobacteriota</taxon>
        <taxon>Blastocatellia</taxon>
        <taxon>Blastocatellales</taxon>
        <taxon>Pyrinomonadaceae</taxon>
        <taxon>Pyrinomonas</taxon>
    </lineage>
</organism>
<evidence type="ECO:0000256" key="5">
    <source>
        <dbReference type="ARBA" id="ARBA00023118"/>
    </source>
</evidence>
<dbReference type="InterPro" id="IPR010149">
    <property type="entry name" value="CRISPR-assoc_prot_Csm2_III-A"/>
</dbReference>
<evidence type="ECO:0000256" key="2">
    <source>
        <dbReference type="ARBA" id="ARBA00006896"/>
    </source>
</evidence>
<evidence type="ECO:0000256" key="3">
    <source>
        <dbReference type="ARBA" id="ARBA00016118"/>
    </source>
</evidence>
<comment type="function">
    <text evidence="1">This subunit may be involved in monitoring complementarity of crRNA and target RNA.</text>
</comment>
<gene>
    <name evidence="7" type="ORF">PYK22_01521</name>
</gene>
<evidence type="ECO:0000256" key="4">
    <source>
        <dbReference type="ARBA" id="ARBA00022884"/>
    </source>
</evidence>
<dbReference type="RefSeq" id="WP_041975868.1">
    <property type="nucleotide sequence ID" value="NZ_CBXV010000005.1"/>
</dbReference>
<dbReference type="OrthoDB" id="1751417at2"/>
<dbReference type="GO" id="GO:0003723">
    <property type="term" value="F:RNA binding"/>
    <property type="evidence" value="ECO:0007669"/>
    <property type="project" value="UniProtKB-KW"/>
</dbReference>
<comment type="similarity">
    <text evidence="2">Belongs to the CRISPR-associated Csm2 family.</text>
</comment>
<proteinExistence type="inferred from homology"/>
<dbReference type="STRING" id="454194.PYK22_01521"/>
<accession>A0A0B6WW76</accession>
<evidence type="ECO:0000256" key="6">
    <source>
        <dbReference type="ARBA" id="ARBA00031723"/>
    </source>
</evidence>
<evidence type="ECO:0000313" key="7">
    <source>
        <dbReference type="EMBL" id="CDM65518.1"/>
    </source>
</evidence>
<keyword evidence="4" id="KW-0694">RNA-binding</keyword>
<dbReference type="GO" id="GO:0051607">
    <property type="term" value="P:defense response to virus"/>
    <property type="evidence" value="ECO:0007669"/>
    <property type="project" value="UniProtKB-KW"/>
</dbReference>
<sequence>MNKQKHQHSKSGFNKPFAQHFQQMQASGSSQGHSRERSLDEVWGGSYLQNGYFDGNGNLLEELVRRDKLTPLIEAMINSQPKLTSSQLRRFFQHCRAIETRILSQTSGWEKQKAEFLKLDAAAADAYGKQEKKIPKIFHDFIQRNVAAVKTEKDFMEGFLKHFEALVGFATQHLEKERR</sequence>
<dbReference type="Pfam" id="PF03750">
    <property type="entry name" value="Csm2_III-A"/>
    <property type="match status" value="1"/>
</dbReference>
<reference evidence="7 8" key="2">
    <citation type="submission" date="2015-01" db="EMBL/GenBank/DDBJ databases">
        <title>Complete genome sequence of Pyrinomonas methylaliphatogenes type strain K22T.</title>
        <authorList>
            <person name="Lee K.C.Y."/>
            <person name="Power J.F."/>
            <person name="Dunfield P.F."/>
            <person name="Morgan X.C."/>
            <person name="Huttenhower C."/>
            <person name="Stott M.B."/>
        </authorList>
    </citation>
    <scope>NUCLEOTIDE SEQUENCE [LARGE SCALE GENOMIC DNA]</scope>
    <source>
        <strain evidence="7 8">K22</strain>
    </source>
</reference>
<evidence type="ECO:0000313" key="8">
    <source>
        <dbReference type="Proteomes" id="UP000031518"/>
    </source>
</evidence>